<dbReference type="PROSITE" id="PS00154">
    <property type="entry name" value="ATPASE_E1_E2"/>
    <property type="match status" value="1"/>
</dbReference>
<dbReference type="InterPro" id="IPR044492">
    <property type="entry name" value="P_typ_ATPase_HD_dom"/>
</dbReference>
<dbReference type="GO" id="GO:0005886">
    <property type="term" value="C:plasma membrane"/>
    <property type="evidence" value="ECO:0007669"/>
    <property type="project" value="UniProtKB-SubCell"/>
</dbReference>
<dbReference type="Gene3D" id="3.40.1110.10">
    <property type="entry name" value="Calcium-transporting ATPase, cytoplasmic domain N"/>
    <property type="match status" value="1"/>
</dbReference>
<dbReference type="PROSITE" id="PS50846">
    <property type="entry name" value="HMA_2"/>
    <property type="match status" value="1"/>
</dbReference>
<feature type="transmembrane region" description="Helical" evidence="10">
    <location>
        <begin position="107"/>
        <end position="124"/>
    </location>
</feature>
<dbReference type="CDD" id="cd00371">
    <property type="entry name" value="HMA"/>
    <property type="match status" value="1"/>
</dbReference>
<evidence type="ECO:0000256" key="1">
    <source>
        <dbReference type="ARBA" id="ARBA00004651"/>
    </source>
</evidence>
<feature type="transmembrane region" description="Helical" evidence="10">
    <location>
        <begin position="336"/>
        <end position="360"/>
    </location>
</feature>
<feature type="domain" description="HMA" evidence="11">
    <location>
        <begin position="1"/>
        <end position="58"/>
    </location>
</feature>
<dbReference type="NCBIfam" id="TIGR01525">
    <property type="entry name" value="ATPase-IB_hvy"/>
    <property type="match status" value="1"/>
</dbReference>
<dbReference type="PROSITE" id="PS01229">
    <property type="entry name" value="COF_2"/>
    <property type="match status" value="1"/>
</dbReference>
<organism evidence="12">
    <name type="scientific">Planktothricoides sp. SpSt-374</name>
    <dbReference type="NCBI Taxonomy" id="2282167"/>
    <lineage>
        <taxon>Bacteria</taxon>
        <taxon>Bacillati</taxon>
        <taxon>Cyanobacteriota</taxon>
        <taxon>Cyanophyceae</taxon>
        <taxon>Oscillatoriophycideae</taxon>
        <taxon>Oscillatoriales</taxon>
        <taxon>Oscillatoriaceae</taxon>
        <taxon>Planktothricoides</taxon>
    </lineage>
</organism>
<dbReference type="InterPro" id="IPR001757">
    <property type="entry name" value="P_typ_ATPase"/>
</dbReference>
<name>A0A7C3ZFI2_9CYAN</name>
<dbReference type="PRINTS" id="PR00120">
    <property type="entry name" value="HATPASE"/>
</dbReference>
<gene>
    <name evidence="12" type="ORF">ENR15_04015</name>
</gene>
<keyword evidence="6 10" id="KW-0067">ATP-binding</keyword>
<feature type="transmembrane region" description="Helical" evidence="10">
    <location>
        <begin position="82"/>
        <end position="101"/>
    </location>
</feature>
<evidence type="ECO:0000256" key="2">
    <source>
        <dbReference type="ARBA" id="ARBA00006024"/>
    </source>
</evidence>
<keyword evidence="9 10" id="KW-0472">Membrane</keyword>
<keyword evidence="5 10" id="KW-0547">Nucleotide-binding</keyword>
<dbReference type="Pfam" id="PF00403">
    <property type="entry name" value="HMA"/>
    <property type="match status" value="1"/>
</dbReference>
<evidence type="ECO:0000256" key="7">
    <source>
        <dbReference type="ARBA" id="ARBA00022967"/>
    </source>
</evidence>
<dbReference type="InterPro" id="IPR006121">
    <property type="entry name" value="HMA_dom"/>
</dbReference>
<evidence type="ECO:0000256" key="9">
    <source>
        <dbReference type="ARBA" id="ARBA00023136"/>
    </source>
</evidence>
<dbReference type="SFLD" id="SFLDS00003">
    <property type="entry name" value="Haloacid_Dehalogenase"/>
    <property type="match status" value="1"/>
</dbReference>
<feature type="transmembrane region" description="Helical" evidence="10">
    <location>
        <begin position="699"/>
        <end position="722"/>
    </location>
</feature>
<dbReference type="SUPFAM" id="SSF81665">
    <property type="entry name" value="Calcium ATPase, transmembrane domain M"/>
    <property type="match status" value="1"/>
</dbReference>
<dbReference type="Gene3D" id="3.40.50.1000">
    <property type="entry name" value="HAD superfamily/HAD-like"/>
    <property type="match status" value="1"/>
</dbReference>
<keyword evidence="8 10" id="KW-1133">Transmembrane helix</keyword>
<evidence type="ECO:0000313" key="12">
    <source>
        <dbReference type="EMBL" id="HGF99839.1"/>
    </source>
</evidence>
<dbReference type="InterPro" id="IPR036412">
    <property type="entry name" value="HAD-like_sf"/>
</dbReference>
<dbReference type="PRINTS" id="PR00119">
    <property type="entry name" value="CATATPASE"/>
</dbReference>
<feature type="transmembrane region" description="Helical" evidence="10">
    <location>
        <begin position="390"/>
        <end position="413"/>
    </location>
</feature>
<dbReference type="PANTHER" id="PTHR43520:SF19">
    <property type="entry name" value="COPPER-TRANSPORTING ATPASE PAA2, CHLOROPLASTIC"/>
    <property type="match status" value="1"/>
</dbReference>
<keyword evidence="7" id="KW-1278">Translocase</keyword>
<evidence type="ECO:0000256" key="10">
    <source>
        <dbReference type="RuleBase" id="RU362081"/>
    </source>
</evidence>
<dbReference type="GO" id="GO:0055070">
    <property type="term" value="P:copper ion homeostasis"/>
    <property type="evidence" value="ECO:0007669"/>
    <property type="project" value="TreeGrafter"/>
</dbReference>
<evidence type="ECO:0000256" key="5">
    <source>
        <dbReference type="ARBA" id="ARBA00022741"/>
    </source>
</evidence>
<evidence type="ECO:0000256" key="4">
    <source>
        <dbReference type="ARBA" id="ARBA00022723"/>
    </source>
</evidence>
<dbReference type="PROSITE" id="PS51257">
    <property type="entry name" value="PROKAR_LIPOPROTEIN"/>
    <property type="match status" value="1"/>
</dbReference>
<dbReference type="SFLD" id="SFLDF00027">
    <property type="entry name" value="p-type_atpase"/>
    <property type="match status" value="1"/>
</dbReference>
<dbReference type="InterPro" id="IPR023299">
    <property type="entry name" value="ATPase_P-typ_cyto_dom_N"/>
</dbReference>
<dbReference type="InterPro" id="IPR027256">
    <property type="entry name" value="P-typ_ATPase_IB"/>
</dbReference>
<dbReference type="GO" id="GO:0005524">
    <property type="term" value="F:ATP binding"/>
    <property type="evidence" value="ECO:0007669"/>
    <property type="project" value="UniProtKB-UniRule"/>
</dbReference>
<dbReference type="GO" id="GO:0016887">
    <property type="term" value="F:ATP hydrolysis activity"/>
    <property type="evidence" value="ECO:0007669"/>
    <property type="project" value="InterPro"/>
</dbReference>
<sequence length="753" mass="77676">MKCAGCVMAVERQLQQHPGVISACVNLATEVAAVTCREGTVDAATLAGKLTANGFPSQPRDATGNPLAASAARHRQEIRAGIVNLIIAAVLIILSGMSHIVGEGWLINIWFHWGLATAALLLPGRPILLDGWQSLWRGTPNMNALVGLGATSAYLASSAALLFPQLGWECFFDEPVMMLGFILLGRTLEGLARRRAAASLEALMALKPATARLVGKPNGGDVAVTLASSWVEIPAGSVRVGEYLQVLPGDKIPVDGDVVTGNSAVDESMLTGEAVLVPKQPGDGVIGGTINQLGPLLIRTTRTGGDTTLAQIVALVEEAQTRKAPVQRFADAVAGYFTYGVMAAAAVTFLFWCFLGTHIWPVLAAAEQGIHHHLAASSGNGSPVLLSLKLGIAVLVIACPCALGLATPTAILVGTGMGAGRGLLVKGGDALESVCHTDVVVFDKTGTLTTGCPRVTDGVVFGDVGNLDGLLQLAAAVECGANHPIASAIRRAVQDRGLPLLTGEDFHSGSQGVAAVVNGFGSVLVGTGEWLRHQGVTVAELSGDRWRGKTLVYVAVAGVCAGAIALEDELRPDAKATVKCLQDMGLRVMLLTGDRQDVAQTIAAQLNLGAEDVLAGVPPAGKAAAIARLQAEGLRVAMVGDGINDAPALAQADVGISLHGSTDVAVQTAGIILMRGVLGDVVEAVALSRATFNKIRQNLFWAFGYNLAAIPVAAGVLLPGWGFALSPAAAGGLMAFSSVSVVTNSLLLYRFRR</sequence>
<dbReference type="SUPFAM" id="SSF55008">
    <property type="entry name" value="HMA, heavy metal-associated domain"/>
    <property type="match status" value="1"/>
</dbReference>
<evidence type="ECO:0000256" key="8">
    <source>
        <dbReference type="ARBA" id="ARBA00022989"/>
    </source>
</evidence>
<dbReference type="GO" id="GO:0005507">
    <property type="term" value="F:copper ion binding"/>
    <property type="evidence" value="ECO:0007669"/>
    <property type="project" value="TreeGrafter"/>
</dbReference>
<dbReference type="Gene3D" id="3.30.70.100">
    <property type="match status" value="1"/>
</dbReference>
<dbReference type="Pfam" id="PF00702">
    <property type="entry name" value="Hydrolase"/>
    <property type="match status" value="1"/>
</dbReference>
<dbReference type="FunFam" id="2.70.150.10:FF:000002">
    <property type="entry name" value="Copper-transporting ATPase 1, putative"/>
    <property type="match status" value="1"/>
</dbReference>
<dbReference type="Gene3D" id="2.70.150.10">
    <property type="entry name" value="Calcium-transporting ATPase, cytoplasmic transduction domain A"/>
    <property type="match status" value="1"/>
</dbReference>
<dbReference type="EMBL" id="DSPX01000039">
    <property type="protein sequence ID" value="HGF99839.1"/>
    <property type="molecule type" value="Genomic_DNA"/>
</dbReference>
<feature type="transmembrane region" description="Helical" evidence="10">
    <location>
        <begin position="728"/>
        <end position="749"/>
    </location>
</feature>
<keyword evidence="10" id="KW-1003">Cell membrane</keyword>
<comment type="similarity">
    <text evidence="2 10">Belongs to the cation transport ATPase (P-type) (TC 3.A.3) family. Type IB subfamily.</text>
</comment>
<keyword evidence="4 10" id="KW-0479">Metal-binding</keyword>
<dbReference type="InterPro" id="IPR036163">
    <property type="entry name" value="HMA_dom_sf"/>
</dbReference>
<accession>A0A7C3ZFI2</accession>
<comment type="caution">
    <text evidence="12">The sequence shown here is derived from an EMBL/GenBank/DDBJ whole genome shotgun (WGS) entry which is preliminary data.</text>
</comment>
<reference evidence="12" key="1">
    <citation type="journal article" date="2020" name="mSystems">
        <title>Genome- and Community-Level Interaction Insights into Carbon Utilization and Element Cycling Functions of Hydrothermarchaeota in Hydrothermal Sediment.</title>
        <authorList>
            <person name="Zhou Z."/>
            <person name="Liu Y."/>
            <person name="Xu W."/>
            <person name="Pan J."/>
            <person name="Luo Z.H."/>
            <person name="Li M."/>
        </authorList>
    </citation>
    <scope>NUCLEOTIDE SEQUENCE [LARGE SCALE GENOMIC DNA]</scope>
    <source>
        <strain evidence="12">SpSt-374</strain>
    </source>
</reference>
<evidence type="ECO:0000256" key="3">
    <source>
        <dbReference type="ARBA" id="ARBA00022692"/>
    </source>
</evidence>
<dbReference type="NCBIfam" id="TIGR01494">
    <property type="entry name" value="ATPase_P-type"/>
    <property type="match status" value="1"/>
</dbReference>
<dbReference type="InterPro" id="IPR008250">
    <property type="entry name" value="ATPase_P-typ_transduc_dom_A_sf"/>
</dbReference>
<dbReference type="InterPro" id="IPR018303">
    <property type="entry name" value="ATPase_P-typ_P_site"/>
</dbReference>
<dbReference type="SFLD" id="SFLDG00002">
    <property type="entry name" value="C1.7:_P-type_atpase_like"/>
    <property type="match status" value="1"/>
</dbReference>
<dbReference type="SUPFAM" id="SSF56784">
    <property type="entry name" value="HAD-like"/>
    <property type="match status" value="1"/>
</dbReference>
<evidence type="ECO:0000256" key="6">
    <source>
        <dbReference type="ARBA" id="ARBA00022840"/>
    </source>
</evidence>
<dbReference type="Pfam" id="PF00122">
    <property type="entry name" value="E1-E2_ATPase"/>
    <property type="match status" value="1"/>
</dbReference>
<dbReference type="InterPro" id="IPR023298">
    <property type="entry name" value="ATPase_P-typ_TM_dom_sf"/>
</dbReference>
<dbReference type="AlphaFoldDB" id="A0A7C3ZFI2"/>
<dbReference type="SUPFAM" id="SSF81653">
    <property type="entry name" value="Calcium ATPase, transduction domain A"/>
    <property type="match status" value="1"/>
</dbReference>
<dbReference type="PANTHER" id="PTHR43520">
    <property type="entry name" value="ATP7, ISOFORM B"/>
    <property type="match status" value="1"/>
</dbReference>
<proteinExistence type="inferred from homology"/>
<dbReference type="GO" id="GO:0043682">
    <property type="term" value="F:P-type divalent copper transporter activity"/>
    <property type="evidence" value="ECO:0007669"/>
    <property type="project" value="TreeGrafter"/>
</dbReference>
<protein>
    <submittedName>
        <fullName evidence="12">Copper-translocating P-type ATPase</fullName>
    </submittedName>
</protein>
<dbReference type="InterPro" id="IPR059000">
    <property type="entry name" value="ATPase_P-type_domA"/>
</dbReference>
<comment type="subcellular location">
    <subcellularLocation>
        <location evidence="1">Cell membrane</location>
        <topology evidence="1">Multi-pass membrane protein</topology>
    </subcellularLocation>
</comment>
<keyword evidence="3 10" id="KW-0812">Transmembrane</keyword>
<dbReference type="CDD" id="cd02094">
    <property type="entry name" value="P-type_ATPase_Cu-like"/>
    <property type="match status" value="1"/>
</dbReference>
<dbReference type="InterPro" id="IPR023214">
    <property type="entry name" value="HAD_sf"/>
</dbReference>
<evidence type="ECO:0000259" key="11">
    <source>
        <dbReference type="PROSITE" id="PS50846"/>
    </source>
</evidence>